<protein>
    <submittedName>
        <fullName evidence="2">Uncharacterized protein</fullName>
    </submittedName>
</protein>
<feature type="region of interest" description="Disordered" evidence="1">
    <location>
        <begin position="36"/>
        <end position="80"/>
    </location>
</feature>
<accession>A0A391P2V4</accession>
<dbReference type="Proteomes" id="UP000265618">
    <property type="component" value="Unassembled WGS sequence"/>
</dbReference>
<reference evidence="2 3" key="1">
    <citation type="journal article" date="2018" name="PLoS ONE">
        <title>The draft genome of Kipferlia bialata reveals reductive genome evolution in fornicate parasites.</title>
        <authorList>
            <person name="Tanifuji G."/>
            <person name="Takabayashi S."/>
            <person name="Kume K."/>
            <person name="Takagi M."/>
            <person name="Nakayama T."/>
            <person name="Kamikawa R."/>
            <person name="Inagaki Y."/>
            <person name="Hashimoto T."/>
        </authorList>
    </citation>
    <scope>NUCLEOTIDE SEQUENCE [LARGE SCALE GENOMIC DNA]</scope>
    <source>
        <strain evidence="2">NY0173</strain>
    </source>
</reference>
<keyword evidence="3" id="KW-1185">Reference proteome</keyword>
<evidence type="ECO:0000313" key="3">
    <source>
        <dbReference type="Proteomes" id="UP000265618"/>
    </source>
</evidence>
<sequence>MARVKRRTPLRRFVRPSVLIPSVDSVVQETPLARVRETEREYQSVYESGPRDTEDVSMSGDEGSDSDVSEGVEVEAGSDPDAEMEAYRIECRECGDYYTLTAAEWVQHPPHLCYQCQVRSHLTHCDFHLGVTCDDVATDIVIHIPSLDLVSRYRLSQ</sequence>
<gene>
    <name evidence="2" type="ORF">KIPB_005923</name>
</gene>
<organism evidence="2 3">
    <name type="scientific">Kipferlia bialata</name>
    <dbReference type="NCBI Taxonomy" id="797122"/>
    <lineage>
        <taxon>Eukaryota</taxon>
        <taxon>Metamonada</taxon>
        <taxon>Carpediemonas-like organisms</taxon>
        <taxon>Kipferlia</taxon>
    </lineage>
</organism>
<dbReference type="EMBL" id="BDIP01001456">
    <property type="protein sequence ID" value="GCA62802.1"/>
    <property type="molecule type" value="Genomic_DNA"/>
</dbReference>
<evidence type="ECO:0000313" key="2">
    <source>
        <dbReference type="EMBL" id="GCA62802.1"/>
    </source>
</evidence>
<name>A0A391P2V4_9EUKA</name>
<evidence type="ECO:0000256" key="1">
    <source>
        <dbReference type="SAM" id="MobiDB-lite"/>
    </source>
</evidence>
<dbReference type="AlphaFoldDB" id="A0A391P2V4"/>
<comment type="caution">
    <text evidence="2">The sequence shown here is derived from an EMBL/GenBank/DDBJ whole genome shotgun (WGS) entry which is preliminary data.</text>
</comment>
<proteinExistence type="predicted"/>
<feature type="compositionally biased region" description="Acidic residues" evidence="1">
    <location>
        <begin position="62"/>
        <end position="80"/>
    </location>
</feature>